<evidence type="ECO:0000259" key="2">
    <source>
        <dbReference type="Pfam" id="PF02120"/>
    </source>
</evidence>
<feature type="region of interest" description="Disordered" evidence="1">
    <location>
        <begin position="150"/>
        <end position="189"/>
    </location>
</feature>
<dbReference type="InterPro" id="IPR038610">
    <property type="entry name" value="FliK-like_C_sf"/>
</dbReference>
<dbReference type="STRING" id="1449351.RISW2_22735"/>
<proteinExistence type="predicted"/>
<sequence>MDHAARLPATAEPTKVLQVPGAIAPADGPPPEGTDPLLVAITGGGETGLPVPIRAQGTDMAAGLVSQHWPAAVRQVTEAIAATRDGTVELRLRPEELGRIRVVMRHAEGTLSVQVLAERPETLELLRRHGDLLLRDLQADGFGRVDLNFGGGSASGRQRDDGAEASADTATGGVAESARAPVPIERDVDAPRRDGLNLIL</sequence>
<accession>X7FAH0</accession>
<dbReference type="Proteomes" id="UP000023430">
    <property type="component" value="Unassembled WGS sequence"/>
</dbReference>
<evidence type="ECO:0000256" key="1">
    <source>
        <dbReference type="SAM" id="MobiDB-lite"/>
    </source>
</evidence>
<dbReference type="Gene3D" id="3.30.750.140">
    <property type="match status" value="1"/>
</dbReference>
<dbReference type="CDD" id="cd17470">
    <property type="entry name" value="T3SS_Flik_C"/>
    <property type="match status" value="1"/>
</dbReference>
<reference evidence="3 4" key="1">
    <citation type="submission" date="2014-01" db="EMBL/GenBank/DDBJ databases">
        <title>Roseivivax isoporae LMG 25204 Genome Sequencing.</title>
        <authorList>
            <person name="Lai Q."/>
            <person name="Li G."/>
            <person name="Shao Z."/>
        </authorList>
    </citation>
    <scope>NUCLEOTIDE SEQUENCE [LARGE SCALE GENOMIC DNA]</scope>
    <source>
        <strain evidence="3 4">LMG 25204</strain>
    </source>
</reference>
<evidence type="ECO:0000313" key="3">
    <source>
        <dbReference type="EMBL" id="ETX29718.1"/>
    </source>
</evidence>
<protein>
    <recommendedName>
        <fullName evidence="2">Flagellar hook-length control protein-like C-terminal domain-containing protein</fullName>
    </recommendedName>
</protein>
<dbReference type="EMBL" id="JAME01000008">
    <property type="protein sequence ID" value="ETX29718.1"/>
    <property type="molecule type" value="Genomic_DNA"/>
</dbReference>
<dbReference type="InterPro" id="IPR021136">
    <property type="entry name" value="Flagellar_hook_control-like_C"/>
</dbReference>
<comment type="caution">
    <text evidence="3">The sequence shown here is derived from an EMBL/GenBank/DDBJ whole genome shotgun (WGS) entry which is preliminary data.</text>
</comment>
<organism evidence="3 4">
    <name type="scientific">Roseivivax isoporae LMG 25204</name>
    <dbReference type="NCBI Taxonomy" id="1449351"/>
    <lineage>
        <taxon>Bacteria</taxon>
        <taxon>Pseudomonadati</taxon>
        <taxon>Pseudomonadota</taxon>
        <taxon>Alphaproteobacteria</taxon>
        <taxon>Rhodobacterales</taxon>
        <taxon>Roseobacteraceae</taxon>
        <taxon>Roseivivax</taxon>
    </lineage>
</organism>
<feature type="domain" description="Flagellar hook-length control protein-like C-terminal" evidence="2">
    <location>
        <begin position="85"/>
        <end position="156"/>
    </location>
</feature>
<dbReference type="AlphaFoldDB" id="X7FAH0"/>
<gene>
    <name evidence="3" type="ORF">RISW2_22735</name>
</gene>
<keyword evidence="4" id="KW-1185">Reference proteome</keyword>
<dbReference type="eggNOG" id="COG3144">
    <property type="taxonomic scope" value="Bacteria"/>
</dbReference>
<name>X7FAH0_9RHOB</name>
<evidence type="ECO:0000313" key="4">
    <source>
        <dbReference type="Proteomes" id="UP000023430"/>
    </source>
</evidence>
<dbReference type="Pfam" id="PF02120">
    <property type="entry name" value="Flg_hook"/>
    <property type="match status" value="1"/>
</dbReference>